<evidence type="ECO:0000256" key="2">
    <source>
        <dbReference type="SAM" id="SignalP"/>
    </source>
</evidence>
<sequence length="353" mass="38222">MMEFLLIWAVGSILGVTKAVDMKFTNQYGICRLQVMVLDPLLIPQFIEVVIGECLFELQFRVEENMDSDSPVPVDMDDFSGGEDENKSDQLEDVVRGGNSLPPNNSAPDSGKSVSKGAGNDGNTGKKGAAHDVISSVVQYADLGLGMQGVEHAGNPTQAVVPATSSCMAVSVSCTPDVVAMAAVPEATMGLTESGRSKRRNRSGNGDSMQRASKLKVARNLDAVLSTGNSIRSLPYVLIPDEVVQRLTSLGFVCGNNDKSWDKFLELLTNKLSGESGSFVDAKSVALEREEKERLEDQELDNFILGSLRNDMLEGVMDFTSEHIIMSHTSRPEVTKSSKKKSRNRNKIKSVAQ</sequence>
<dbReference type="Proteomes" id="UP000251960">
    <property type="component" value="Chromosome 4"/>
</dbReference>
<feature type="region of interest" description="Disordered" evidence="1">
    <location>
        <begin position="190"/>
        <end position="212"/>
    </location>
</feature>
<dbReference type="PANTHER" id="PTHR33170">
    <property type="entry name" value="DUF4283 DOMAIN-CONTAINING PROTEIN-RELATED"/>
    <property type="match status" value="1"/>
</dbReference>
<name>A0A3L6F8C2_MAIZE</name>
<feature type="compositionally biased region" description="Basic residues" evidence="1">
    <location>
        <begin position="337"/>
        <end position="353"/>
    </location>
</feature>
<dbReference type="EMBL" id="NCVQ01000005">
    <property type="protein sequence ID" value="PWZ29522.1"/>
    <property type="molecule type" value="Genomic_DNA"/>
</dbReference>
<comment type="caution">
    <text evidence="3">The sequence shown here is derived from an EMBL/GenBank/DDBJ whole genome shotgun (WGS) entry which is preliminary data.</text>
</comment>
<gene>
    <name evidence="3" type="ORF">Zm00014a_035616</name>
</gene>
<evidence type="ECO:0000313" key="4">
    <source>
        <dbReference type="Proteomes" id="UP000251960"/>
    </source>
</evidence>
<evidence type="ECO:0000313" key="3">
    <source>
        <dbReference type="EMBL" id="PWZ29522.1"/>
    </source>
</evidence>
<dbReference type="PANTHER" id="PTHR33170:SF41">
    <property type="entry name" value="CCHC-TYPE DOMAIN-CONTAINING PROTEIN"/>
    <property type="match status" value="1"/>
</dbReference>
<reference evidence="3 4" key="1">
    <citation type="journal article" date="2018" name="Nat. Genet.">
        <title>Extensive intraspecific gene order and gene structural variations between Mo17 and other maize genomes.</title>
        <authorList>
            <person name="Sun S."/>
            <person name="Zhou Y."/>
            <person name="Chen J."/>
            <person name="Shi J."/>
            <person name="Zhao H."/>
            <person name="Zhao H."/>
            <person name="Song W."/>
            <person name="Zhang M."/>
            <person name="Cui Y."/>
            <person name="Dong X."/>
            <person name="Liu H."/>
            <person name="Ma X."/>
            <person name="Jiao Y."/>
            <person name="Wang B."/>
            <person name="Wei X."/>
            <person name="Stein J.C."/>
            <person name="Glaubitz J.C."/>
            <person name="Lu F."/>
            <person name="Yu G."/>
            <person name="Liang C."/>
            <person name="Fengler K."/>
            <person name="Li B."/>
            <person name="Rafalski A."/>
            <person name="Schnable P.S."/>
            <person name="Ware D.H."/>
            <person name="Buckler E.S."/>
            <person name="Lai J."/>
        </authorList>
    </citation>
    <scope>NUCLEOTIDE SEQUENCE [LARGE SCALE GENOMIC DNA]</scope>
    <source>
        <strain evidence="4">cv. Missouri 17</strain>
        <tissue evidence="3">Seedling</tissue>
    </source>
</reference>
<feature type="region of interest" description="Disordered" evidence="1">
    <location>
        <begin position="67"/>
        <end position="129"/>
    </location>
</feature>
<protein>
    <submittedName>
        <fullName evidence="3">Uncharacterized protein</fullName>
    </submittedName>
</protein>
<keyword evidence="2" id="KW-0732">Signal</keyword>
<accession>A0A3L6F8C2</accession>
<feature type="compositionally biased region" description="Basic and acidic residues" evidence="1">
    <location>
        <begin position="84"/>
        <end position="95"/>
    </location>
</feature>
<feature type="chain" id="PRO_5018140710" evidence="2">
    <location>
        <begin position="20"/>
        <end position="353"/>
    </location>
</feature>
<evidence type="ECO:0000256" key="1">
    <source>
        <dbReference type="SAM" id="MobiDB-lite"/>
    </source>
</evidence>
<feature type="signal peptide" evidence="2">
    <location>
        <begin position="1"/>
        <end position="19"/>
    </location>
</feature>
<dbReference type="AlphaFoldDB" id="A0A3L6F8C2"/>
<dbReference type="ExpressionAtlas" id="A0A3L6F8C2">
    <property type="expression patterns" value="baseline"/>
</dbReference>
<feature type="region of interest" description="Disordered" evidence="1">
    <location>
        <begin position="328"/>
        <end position="353"/>
    </location>
</feature>
<proteinExistence type="predicted"/>
<organism evidence="3 4">
    <name type="scientific">Zea mays</name>
    <name type="common">Maize</name>
    <dbReference type="NCBI Taxonomy" id="4577"/>
    <lineage>
        <taxon>Eukaryota</taxon>
        <taxon>Viridiplantae</taxon>
        <taxon>Streptophyta</taxon>
        <taxon>Embryophyta</taxon>
        <taxon>Tracheophyta</taxon>
        <taxon>Spermatophyta</taxon>
        <taxon>Magnoliopsida</taxon>
        <taxon>Liliopsida</taxon>
        <taxon>Poales</taxon>
        <taxon>Poaceae</taxon>
        <taxon>PACMAD clade</taxon>
        <taxon>Panicoideae</taxon>
        <taxon>Andropogonodae</taxon>
        <taxon>Andropogoneae</taxon>
        <taxon>Tripsacinae</taxon>
        <taxon>Zea</taxon>
    </lineage>
</organism>